<comment type="caution">
    <text evidence="2">The sequence shown here is derived from an EMBL/GenBank/DDBJ whole genome shotgun (WGS) entry which is preliminary data.</text>
</comment>
<accession>A0A5B7J0Q3</accession>
<feature type="region of interest" description="Disordered" evidence="1">
    <location>
        <begin position="1"/>
        <end position="52"/>
    </location>
</feature>
<evidence type="ECO:0000313" key="2">
    <source>
        <dbReference type="EMBL" id="MPC89752.1"/>
    </source>
</evidence>
<dbReference type="EMBL" id="VSRR010082043">
    <property type="protein sequence ID" value="MPC89752.1"/>
    <property type="molecule type" value="Genomic_DNA"/>
</dbReference>
<evidence type="ECO:0000313" key="3">
    <source>
        <dbReference type="Proteomes" id="UP000324222"/>
    </source>
</evidence>
<proteinExistence type="predicted"/>
<keyword evidence="3" id="KW-1185">Reference proteome</keyword>
<dbReference type="AlphaFoldDB" id="A0A5B7J0Q3"/>
<reference evidence="2 3" key="1">
    <citation type="submission" date="2019-05" db="EMBL/GenBank/DDBJ databases">
        <title>Another draft genome of Portunus trituberculatus and its Hox gene families provides insights of decapod evolution.</title>
        <authorList>
            <person name="Jeong J.-H."/>
            <person name="Song I."/>
            <person name="Kim S."/>
            <person name="Choi T."/>
            <person name="Kim D."/>
            <person name="Ryu S."/>
            <person name="Kim W."/>
        </authorList>
    </citation>
    <scope>NUCLEOTIDE SEQUENCE [LARGE SCALE GENOMIC DNA]</scope>
    <source>
        <tissue evidence="2">Muscle</tissue>
    </source>
</reference>
<organism evidence="2 3">
    <name type="scientific">Portunus trituberculatus</name>
    <name type="common">Swimming crab</name>
    <name type="synonym">Neptunus trituberculatus</name>
    <dbReference type="NCBI Taxonomy" id="210409"/>
    <lineage>
        <taxon>Eukaryota</taxon>
        <taxon>Metazoa</taxon>
        <taxon>Ecdysozoa</taxon>
        <taxon>Arthropoda</taxon>
        <taxon>Crustacea</taxon>
        <taxon>Multicrustacea</taxon>
        <taxon>Malacostraca</taxon>
        <taxon>Eumalacostraca</taxon>
        <taxon>Eucarida</taxon>
        <taxon>Decapoda</taxon>
        <taxon>Pleocyemata</taxon>
        <taxon>Brachyura</taxon>
        <taxon>Eubrachyura</taxon>
        <taxon>Portunoidea</taxon>
        <taxon>Portunidae</taxon>
        <taxon>Portuninae</taxon>
        <taxon>Portunus</taxon>
    </lineage>
</organism>
<protein>
    <submittedName>
        <fullName evidence="2">Uncharacterized protein</fullName>
    </submittedName>
</protein>
<sequence>MTNRDKRVGCEGGVKASTLGDAEVLTGKPRTWKQEGKENKENEQREEKEGRKMIDKLIDLRRRGNKVKVVLQKEEEKKEEEPRVEQRRGTEEERPTLE</sequence>
<feature type="compositionally biased region" description="Basic and acidic residues" evidence="1">
    <location>
        <begin position="32"/>
        <end position="52"/>
    </location>
</feature>
<dbReference type="Proteomes" id="UP000324222">
    <property type="component" value="Unassembled WGS sequence"/>
</dbReference>
<name>A0A5B7J0Q3_PORTR</name>
<gene>
    <name evidence="2" type="ORF">E2C01_084711</name>
</gene>
<evidence type="ECO:0000256" key="1">
    <source>
        <dbReference type="SAM" id="MobiDB-lite"/>
    </source>
</evidence>
<feature type="region of interest" description="Disordered" evidence="1">
    <location>
        <begin position="71"/>
        <end position="98"/>
    </location>
</feature>